<dbReference type="EMBL" id="BMKM01000001">
    <property type="protein sequence ID" value="GGE09541.1"/>
    <property type="molecule type" value="Genomic_DNA"/>
</dbReference>
<dbReference type="InterPro" id="IPR021314">
    <property type="entry name" value="DUF2911"/>
</dbReference>
<gene>
    <name evidence="2" type="ORF">GCM10011516_04080</name>
</gene>
<keyword evidence="1" id="KW-0732">Signal</keyword>
<comment type="caution">
    <text evidence="2">The sequence shown here is derived from an EMBL/GenBank/DDBJ whole genome shotgun (WGS) entry which is preliminary data.</text>
</comment>
<accession>A0A8H9KU91</accession>
<proteinExistence type="predicted"/>
<sequence length="283" mass="31713">MIMKKLALSILVAAGLIFTSTQAEAQLKLPQASSTQFILQDLGIEQISVVYQRPSARGRVIFGDLVPYNEIWRTGANNATNITFQSEVMIEGQKLEAGTYALFTIPGEDEWTIIFNNNAKQWGAYTYDKADDVLRVKVKPKALDTPVETFTIEFDDIHEQSLDLSLSWEKTKVSFNIAVDQKEEILASIDEAMKGEKKPYFQAAMYYFSNGLDMVKTVEWVKEADKGNKNAPHIKYWKSLILAKAGDKAGAIKAAEEGLKMAKDSNNQEYVKLNMHALEAAKK</sequence>
<evidence type="ECO:0000313" key="3">
    <source>
        <dbReference type="Proteomes" id="UP000614460"/>
    </source>
</evidence>
<name>A0A8H9KU91_9SPHI</name>
<organism evidence="2 3">
    <name type="scientific">Sphingobacterium cellulitidis</name>
    <dbReference type="NCBI Taxonomy" id="1768011"/>
    <lineage>
        <taxon>Bacteria</taxon>
        <taxon>Pseudomonadati</taxon>
        <taxon>Bacteroidota</taxon>
        <taxon>Sphingobacteriia</taxon>
        <taxon>Sphingobacteriales</taxon>
        <taxon>Sphingobacteriaceae</taxon>
        <taxon>Sphingobacterium</taxon>
    </lineage>
</organism>
<dbReference type="Proteomes" id="UP000614460">
    <property type="component" value="Unassembled WGS sequence"/>
</dbReference>
<evidence type="ECO:0000256" key="1">
    <source>
        <dbReference type="SAM" id="SignalP"/>
    </source>
</evidence>
<evidence type="ECO:0008006" key="4">
    <source>
        <dbReference type="Google" id="ProtNLM"/>
    </source>
</evidence>
<dbReference type="Pfam" id="PF11138">
    <property type="entry name" value="DUF2911"/>
    <property type="match status" value="1"/>
</dbReference>
<feature type="chain" id="PRO_5034525623" description="DUF2911 domain-containing protein" evidence="1">
    <location>
        <begin position="26"/>
        <end position="283"/>
    </location>
</feature>
<evidence type="ECO:0000313" key="2">
    <source>
        <dbReference type="EMBL" id="GGE09541.1"/>
    </source>
</evidence>
<protein>
    <recommendedName>
        <fullName evidence="4">DUF2911 domain-containing protein</fullName>
    </recommendedName>
</protein>
<feature type="signal peptide" evidence="1">
    <location>
        <begin position="1"/>
        <end position="25"/>
    </location>
</feature>
<keyword evidence="3" id="KW-1185">Reference proteome</keyword>
<reference evidence="2" key="1">
    <citation type="journal article" date="2014" name="Int. J. Syst. Evol. Microbiol.">
        <title>Complete genome sequence of Corynebacterium casei LMG S-19264T (=DSM 44701T), isolated from a smear-ripened cheese.</title>
        <authorList>
            <consortium name="US DOE Joint Genome Institute (JGI-PGF)"/>
            <person name="Walter F."/>
            <person name="Albersmeier A."/>
            <person name="Kalinowski J."/>
            <person name="Ruckert C."/>
        </authorList>
    </citation>
    <scope>NUCLEOTIDE SEQUENCE</scope>
    <source>
        <strain evidence="2">CGMCC 1.15966</strain>
    </source>
</reference>
<reference evidence="2" key="2">
    <citation type="submission" date="2020-09" db="EMBL/GenBank/DDBJ databases">
        <authorList>
            <person name="Sun Q."/>
            <person name="Zhou Y."/>
        </authorList>
    </citation>
    <scope>NUCLEOTIDE SEQUENCE</scope>
    <source>
        <strain evidence="2">CGMCC 1.15966</strain>
    </source>
</reference>
<dbReference type="AlphaFoldDB" id="A0A8H9KU91"/>